<dbReference type="GO" id="GO:0005634">
    <property type="term" value="C:nucleus"/>
    <property type="evidence" value="ECO:0007669"/>
    <property type="project" value="TreeGrafter"/>
</dbReference>
<sequence>MPLSKQRFARPPTPPDTDTTLRRSERFYKRKDIPLDLSDAFDWQRDDSGATKIGEKCYTFPRHPGLIYLPGYLNHDEQRDLIKLSLRDIPTPPNRTSLDAHYNLPNDGLWAHYASGTKTAVATPRADSEAPRATPSYYAPSGERPMINNAPSTFETLKEIARSRNPEIPPSPTVKPLDGEKALYKLRWTNIGHYYHWGLKHYDFSVRDPLTNGAIAIPKQVAQVCKEAVEAVPWQHTSVADAAAEWKRSYRPDAGIINYYNLNDTLMAHVDRSEVTATLPLVSISLGHAAVFLIGDDMRESSTPPTPIILRSGDVVIMSGPTRRSYHGVPRILERSLPPHLAYDDERDDDDWEPFARYLASARINVNVRQSGLTDEQIAELVSL</sequence>
<feature type="domain" description="Fe2OG dioxygenase" evidence="7">
    <location>
        <begin position="251"/>
        <end position="372"/>
    </location>
</feature>
<feature type="binding site" evidence="5">
    <location>
        <position position="269"/>
    </location>
    <ligand>
        <name>Fe cation</name>
        <dbReference type="ChEBI" id="CHEBI:24875"/>
        <note>catalytic</note>
    </ligand>
</feature>
<dbReference type="PANTHER" id="PTHR16557:SF2">
    <property type="entry name" value="NUCLEIC ACID DIOXYGENASE ALKBH1"/>
    <property type="match status" value="1"/>
</dbReference>
<dbReference type="PROSITE" id="PS51471">
    <property type="entry name" value="FE2OG_OXY"/>
    <property type="match status" value="1"/>
</dbReference>
<organism evidence="8 9">
    <name type="scientific">Wallemia hederae</name>
    <dbReference type="NCBI Taxonomy" id="1540922"/>
    <lineage>
        <taxon>Eukaryota</taxon>
        <taxon>Fungi</taxon>
        <taxon>Dikarya</taxon>
        <taxon>Basidiomycota</taxon>
        <taxon>Wallemiomycotina</taxon>
        <taxon>Wallemiomycetes</taxon>
        <taxon>Wallemiales</taxon>
        <taxon>Wallemiaceae</taxon>
        <taxon>Wallemia</taxon>
    </lineage>
</organism>
<dbReference type="GO" id="GO:0005737">
    <property type="term" value="C:cytoplasm"/>
    <property type="evidence" value="ECO:0007669"/>
    <property type="project" value="TreeGrafter"/>
</dbReference>
<dbReference type="InterPro" id="IPR005123">
    <property type="entry name" value="Oxoglu/Fe-dep_dioxygenase_dom"/>
</dbReference>
<dbReference type="InterPro" id="IPR004574">
    <property type="entry name" value="Alkb"/>
</dbReference>
<accession>A0A4T0FWD9</accession>
<reference evidence="8 9" key="1">
    <citation type="submission" date="2019-03" db="EMBL/GenBank/DDBJ databases">
        <title>Sequencing 23 genomes of Wallemia ichthyophaga.</title>
        <authorList>
            <person name="Gostincar C."/>
        </authorList>
    </citation>
    <scope>NUCLEOTIDE SEQUENCE [LARGE SCALE GENOMIC DNA]</scope>
    <source>
        <strain evidence="8 9">EXF-5753</strain>
    </source>
</reference>
<dbReference type="AlphaFoldDB" id="A0A4T0FWD9"/>
<evidence type="ECO:0000256" key="5">
    <source>
        <dbReference type="PIRSR" id="PIRSR604574-2"/>
    </source>
</evidence>
<dbReference type="SUPFAM" id="SSF51197">
    <property type="entry name" value="Clavaminate synthase-like"/>
    <property type="match status" value="1"/>
</dbReference>
<dbReference type="Proteomes" id="UP000310189">
    <property type="component" value="Unassembled WGS sequence"/>
</dbReference>
<keyword evidence="3" id="KW-0560">Oxidoreductase</keyword>
<dbReference type="OrthoDB" id="6614653at2759"/>
<keyword evidence="1 5" id="KW-0479">Metal-binding</keyword>
<dbReference type="InterPro" id="IPR037151">
    <property type="entry name" value="AlkB-like_sf"/>
</dbReference>
<dbReference type="PANTHER" id="PTHR16557">
    <property type="entry name" value="ALKYLATED DNA REPAIR PROTEIN ALKB-RELATED"/>
    <property type="match status" value="1"/>
</dbReference>
<evidence type="ECO:0000256" key="1">
    <source>
        <dbReference type="ARBA" id="ARBA00022723"/>
    </source>
</evidence>
<name>A0A4T0FWD9_9BASI</name>
<keyword evidence="4 5" id="KW-0408">Iron</keyword>
<dbReference type="Gene3D" id="2.60.120.590">
    <property type="entry name" value="Alpha-ketoglutarate-dependent dioxygenase AlkB-like"/>
    <property type="match status" value="1"/>
</dbReference>
<keyword evidence="2" id="KW-0223">Dioxygenase</keyword>
<proteinExistence type="predicted"/>
<feature type="binding site" evidence="5">
    <location>
        <position position="271"/>
    </location>
    <ligand>
        <name>Fe cation</name>
        <dbReference type="ChEBI" id="CHEBI:24875"/>
        <note>catalytic</note>
    </ligand>
</feature>
<evidence type="ECO:0000256" key="2">
    <source>
        <dbReference type="ARBA" id="ARBA00022964"/>
    </source>
</evidence>
<comment type="cofactor">
    <cofactor evidence="5">
        <name>Fe(2+)</name>
        <dbReference type="ChEBI" id="CHEBI:29033"/>
    </cofactor>
    <text evidence="5">Binds 1 Fe(2+) ion per subunit.</text>
</comment>
<dbReference type="EMBL" id="SPNW01000013">
    <property type="protein sequence ID" value="TIA91306.1"/>
    <property type="molecule type" value="Genomic_DNA"/>
</dbReference>
<evidence type="ECO:0000256" key="3">
    <source>
        <dbReference type="ARBA" id="ARBA00023002"/>
    </source>
</evidence>
<evidence type="ECO:0000313" key="9">
    <source>
        <dbReference type="Proteomes" id="UP000310189"/>
    </source>
</evidence>
<dbReference type="GO" id="GO:0046872">
    <property type="term" value="F:metal ion binding"/>
    <property type="evidence" value="ECO:0007669"/>
    <property type="project" value="UniProtKB-KW"/>
</dbReference>
<dbReference type="InterPro" id="IPR027450">
    <property type="entry name" value="AlkB-like"/>
</dbReference>
<protein>
    <recommendedName>
        <fullName evidence="7">Fe2OG dioxygenase domain-containing protein</fullName>
    </recommendedName>
</protein>
<dbReference type="GO" id="GO:0051213">
    <property type="term" value="F:dioxygenase activity"/>
    <property type="evidence" value="ECO:0007669"/>
    <property type="project" value="UniProtKB-KW"/>
</dbReference>
<comment type="caution">
    <text evidence="8">The sequence shown here is derived from an EMBL/GenBank/DDBJ whole genome shotgun (WGS) entry which is preliminary data.</text>
</comment>
<evidence type="ECO:0000313" key="8">
    <source>
        <dbReference type="EMBL" id="TIA91306.1"/>
    </source>
</evidence>
<feature type="region of interest" description="Disordered" evidence="6">
    <location>
        <begin position="1"/>
        <end position="25"/>
    </location>
</feature>
<feature type="binding site" evidence="5">
    <location>
        <position position="327"/>
    </location>
    <ligand>
        <name>Fe cation</name>
        <dbReference type="ChEBI" id="CHEBI:24875"/>
        <note>catalytic</note>
    </ligand>
</feature>
<keyword evidence="9" id="KW-1185">Reference proteome</keyword>
<feature type="region of interest" description="Disordered" evidence="6">
    <location>
        <begin position="122"/>
        <end position="145"/>
    </location>
</feature>
<evidence type="ECO:0000256" key="4">
    <source>
        <dbReference type="ARBA" id="ARBA00023004"/>
    </source>
</evidence>
<dbReference type="Pfam" id="PF13532">
    <property type="entry name" value="2OG-FeII_Oxy_2"/>
    <property type="match status" value="1"/>
</dbReference>
<evidence type="ECO:0000259" key="7">
    <source>
        <dbReference type="PROSITE" id="PS51471"/>
    </source>
</evidence>
<gene>
    <name evidence="8" type="ORF">E3P99_01128</name>
</gene>
<evidence type="ECO:0000256" key="6">
    <source>
        <dbReference type="SAM" id="MobiDB-lite"/>
    </source>
</evidence>